<name>X8JH18_9AGAM</name>
<comment type="caution">
    <text evidence="4">The sequence shown here is derived from an EMBL/GenBank/DDBJ whole genome shotgun (WGS) entry which is preliminary data.</text>
</comment>
<evidence type="ECO:0000256" key="3">
    <source>
        <dbReference type="SAM" id="MobiDB-lite"/>
    </source>
</evidence>
<keyword evidence="1" id="KW-0378">Hydrolase</keyword>
<dbReference type="Proteomes" id="UP000030108">
    <property type="component" value="Unassembled WGS sequence"/>
</dbReference>
<accession>X8JH18</accession>
<dbReference type="PANTHER" id="PTHR33630">
    <property type="entry name" value="CUTINASE RV1984C-RELATED-RELATED"/>
    <property type="match status" value="1"/>
</dbReference>
<organism evidence="4 5">
    <name type="scientific">Rhizoctonia solani AG-3 Rhs1AP</name>
    <dbReference type="NCBI Taxonomy" id="1086054"/>
    <lineage>
        <taxon>Eukaryota</taxon>
        <taxon>Fungi</taxon>
        <taxon>Dikarya</taxon>
        <taxon>Basidiomycota</taxon>
        <taxon>Agaricomycotina</taxon>
        <taxon>Agaricomycetes</taxon>
        <taxon>Cantharellales</taxon>
        <taxon>Ceratobasidiaceae</taxon>
        <taxon>Rhizoctonia</taxon>
    </lineage>
</organism>
<feature type="region of interest" description="Disordered" evidence="3">
    <location>
        <begin position="138"/>
        <end position="164"/>
    </location>
</feature>
<dbReference type="AlphaFoldDB" id="X8JH18"/>
<feature type="compositionally biased region" description="Basic and acidic residues" evidence="3">
    <location>
        <begin position="155"/>
        <end position="164"/>
    </location>
</feature>
<gene>
    <name evidence="4" type="ORF">RSOL_423570</name>
</gene>
<evidence type="ECO:0000313" key="5">
    <source>
        <dbReference type="Proteomes" id="UP000030108"/>
    </source>
</evidence>
<dbReference type="InterPro" id="IPR000675">
    <property type="entry name" value="Cutinase/axe"/>
</dbReference>
<evidence type="ECO:0000313" key="4">
    <source>
        <dbReference type="EMBL" id="EUC62581.1"/>
    </source>
</evidence>
<dbReference type="SMART" id="SM01110">
    <property type="entry name" value="Cutinase"/>
    <property type="match status" value="1"/>
</dbReference>
<sequence>MSGTPLLPASAAPAAAAAAKQDSCSEVHFVFAAGTGESGFGLVGGPLAKKLALEIPGITSHAISYDTTPSDYGETVKAGARTIAQYLADQSTRCPDQRFILGGYSKGAMVIHATNLDPPSLKSKVSTVLVFGDPRRKNREDTAWPIDSPSVSSDPRNESSSKDNDNVASFCNCNDYFCDPASKLPDPDDNAHTRYATDGSVDAAATFAKKRV</sequence>
<dbReference type="Gene3D" id="3.40.50.1820">
    <property type="entry name" value="alpha/beta hydrolase"/>
    <property type="match status" value="1"/>
</dbReference>
<dbReference type="GO" id="GO:0052689">
    <property type="term" value="F:carboxylic ester hydrolase activity"/>
    <property type="evidence" value="ECO:0007669"/>
    <property type="project" value="UniProtKB-ARBA"/>
</dbReference>
<dbReference type="SUPFAM" id="SSF53474">
    <property type="entry name" value="alpha/beta-Hydrolases"/>
    <property type="match status" value="1"/>
</dbReference>
<proteinExistence type="predicted"/>
<dbReference type="OrthoDB" id="3225429at2759"/>
<evidence type="ECO:0000256" key="1">
    <source>
        <dbReference type="ARBA" id="ARBA00022801"/>
    </source>
</evidence>
<evidence type="ECO:0000256" key="2">
    <source>
        <dbReference type="ARBA" id="ARBA00023157"/>
    </source>
</evidence>
<keyword evidence="2" id="KW-1015">Disulfide bond</keyword>
<protein>
    <submittedName>
        <fullName evidence="4">Cutinase</fullName>
    </submittedName>
</protein>
<dbReference type="Pfam" id="PF01083">
    <property type="entry name" value="Cutinase"/>
    <property type="match status" value="1"/>
</dbReference>
<reference evidence="5" key="1">
    <citation type="journal article" date="2014" name="Genome Announc.">
        <title>Draft genome sequence of the plant-pathogenic soil fungus Rhizoctonia solani anastomosis group 3 strain Rhs1AP.</title>
        <authorList>
            <person name="Cubeta M.A."/>
            <person name="Thomas E."/>
            <person name="Dean R.A."/>
            <person name="Jabaji S."/>
            <person name="Neate S.M."/>
            <person name="Tavantzis S."/>
            <person name="Toda T."/>
            <person name="Vilgalys R."/>
            <person name="Bharathan N."/>
            <person name="Fedorova-Abrams N."/>
            <person name="Pakala S.B."/>
            <person name="Pakala S.M."/>
            <person name="Zafar N."/>
            <person name="Joardar V."/>
            <person name="Losada L."/>
            <person name="Nierman W.C."/>
        </authorList>
    </citation>
    <scope>NUCLEOTIDE SEQUENCE [LARGE SCALE GENOMIC DNA]</scope>
    <source>
        <strain evidence="5">AG-3</strain>
    </source>
</reference>
<dbReference type="PANTHER" id="PTHR33630:SF9">
    <property type="entry name" value="CUTINASE 4"/>
    <property type="match status" value="1"/>
</dbReference>
<dbReference type="InterPro" id="IPR029058">
    <property type="entry name" value="AB_hydrolase_fold"/>
</dbReference>
<dbReference type="EMBL" id="JATN01000318">
    <property type="protein sequence ID" value="EUC62581.1"/>
    <property type="molecule type" value="Genomic_DNA"/>
</dbReference>